<evidence type="ECO:0000313" key="6">
    <source>
        <dbReference type="Proteomes" id="UP000198894"/>
    </source>
</evidence>
<reference evidence="6" key="1">
    <citation type="submission" date="2016-10" db="EMBL/GenBank/DDBJ databases">
        <authorList>
            <person name="Varghese N."/>
            <person name="Submissions S."/>
        </authorList>
    </citation>
    <scope>NUCLEOTIDE SEQUENCE [LARGE SCALE GENOMIC DNA]</scope>
    <source>
        <strain evidence="6">CGMCC 1.11022</strain>
    </source>
</reference>
<sequence length="354" mass="36366">MSGAQPDMSGAQPGMSGAQPDMSGAQPDMSRRLVHVGSAVVDHVYRIDALPEPGTEKTASSYAQVAGGGFNMMVAASRTGMKVVFGGQLGSGPNGDFLRTAFAAEGIATLTPPSPDMDSGNCVAMISGDAERTFVSWPGAESVLSLGMMAPVCVAPDDWVFASGYTLSYPGSRDALADWIEALPAEIPLVFDPTPVVSEIPRAILDRVLARTSWLSCNTTEAAEIAGRGDVEAVAARLLASHCPNAEAVVIRAGAKGCFVRLADGGAKAIQGFNVAAVDTNGAGDTHIGAFVSALSRGVPPFGAAGYANAAAALSVTRHGGSSAPTAHEIQTFLSHDDQSVHGGRQEAHFRQQK</sequence>
<evidence type="ECO:0000313" key="5">
    <source>
        <dbReference type="EMBL" id="SDK93652.1"/>
    </source>
</evidence>
<proteinExistence type="predicted"/>
<feature type="domain" description="Carbohydrate kinase PfkB" evidence="4">
    <location>
        <begin position="32"/>
        <end position="323"/>
    </location>
</feature>
<keyword evidence="6" id="KW-1185">Reference proteome</keyword>
<accession>A0A1G9FZ51</accession>
<gene>
    <name evidence="5" type="ORF">SAMN05428953_12369</name>
</gene>
<evidence type="ECO:0000256" key="2">
    <source>
        <dbReference type="ARBA" id="ARBA00022777"/>
    </source>
</evidence>
<name>A0A1G9FZ51_9HYPH</name>
<dbReference type="SUPFAM" id="SSF53613">
    <property type="entry name" value="Ribokinase-like"/>
    <property type="match status" value="1"/>
</dbReference>
<dbReference type="GO" id="GO:0016301">
    <property type="term" value="F:kinase activity"/>
    <property type="evidence" value="ECO:0007669"/>
    <property type="project" value="UniProtKB-KW"/>
</dbReference>
<dbReference type="InterPro" id="IPR002173">
    <property type="entry name" value="Carboh/pur_kinase_PfkB_CS"/>
</dbReference>
<evidence type="ECO:0000256" key="1">
    <source>
        <dbReference type="ARBA" id="ARBA00022679"/>
    </source>
</evidence>
<dbReference type="AlphaFoldDB" id="A0A1G9FZ51"/>
<dbReference type="EMBL" id="FNEE01000023">
    <property type="protein sequence ID" value="SDK93652.1"/>
    <property type="molecule type" value="Genomic_DNA"/>
</dbReference>
<evidence type="ECO:0000256" key="3">
    <source>
        <dbReference type="SAM" id="MobiDB-lite"/>
    </source>
</evidence>
<evidence type="ECO:0000259" key="4">
    <source>
        <dbReference type="Pfam" id="PF00294"/>
    </source>
</evidence>
<dbReference type="PROSITE" id="PS00584">
    <property type="entry name" value="PFKB_KINASES_2"/>
    <property type="match status" value="1"/>
</dbReference>
<dbReference type="InterPro" id="IPR029056">
    <property type="entry name" value="Ribokinase-like"/>
</dbReference>
<protein>
    <submittedName>
        <fullName evidence="5">Sugar or nucleoside kinase, ribokinase family</fullName>
    </submittedName>
</protein>
<dbReference type="Proteomes" id="UP000198894">
    <property type="component" value="Unassembled WGS sequence"/>
</dbReference>
<dbReference type="Pfam" id="PF00294">
    <property type="entry name" value="PfkB"/>
    <property type="match status" value="1"/>
</dbReference>
<dbReference type="GO" id="GO:0005829">
    <property type="term" value="C:cytosol"/>
    <property type="evidence" value="ECO:0007669"/>
    <property type="project" value="TreeGrafter"/>
</dbReference>
<dbReference type="PANTHER" id="PTHR10584">
    <property type="entry name" value="SUGAR KINASE"/>
    <property type="match status" value="1"/>
</dbReference>
<dbReference type="Gene3D" id="3.40.1190.20">
    <property type="match status" value="1"/>
</dbReference>
<keyword evidence="2 5" id="KW-0418">Kinase</keyword>
<organism evidence="5 6">
    <name type="scientific">Mesorhizobium muleiense</name>
    <dbReference type="NCBI Taxonomy" id="1004279"/>
    <lineage>
        <taxon>Bacteria</taxon>
        <taxon>Pseudomonadati</taxon>
        <taxon>Pseudomonadota</taxon>
        <taxon>Alphaproteobacteria</taxon>
        <taxon>Hyphomicrobiales</taxon>
        <taxon>Phyllobacteriaceae</taxon>
        <taxon>Mesorhizobium</taxon>
    </lineage>
</organism>
<keyword evidence="1" id="KW-0808">Transferase</keyword>
<feature type="region of interest" description="Disordered" evidence="3">
    <location>
        <begin position="1"/>
        <end position="27"/>
    </location>
</feature>
<dbReference type="PANTHER" id="PTHR10584:SF166">
    <property type="entry name" value="RIBOKINASE"/>
    <property type="match status" value="1"/>
</dbReference>
<dbReference type="InterPro" id="IPR011611">
    <property type="entry name" value="PfkB_dom"/>
</dbReference>